<keyword evidence="3" id="KW-1185">Reference proteome</keyword>
<dbReference type="Proteomes" id="UP000366065">
    <property type="component" value="Unassembled WGS sequence"/>
</dbReference>
<reference evidence="2 3" key="1">
    <citation type="submission" date="2019-08" db="EMBL/GenBank/DDBJ databases">
        <authorList>
            <person name="Peeters C."/>
        </authorList>
    </citation>
    <scope>NUCLEOTIDE SEQUENCE [LARGE SCALE GENOMIC DNA]</scope>
    <source>
        <strain evidence="2 3">LMG 20602</strain>
    </source>
</reference>
<sequence>MTTTMHCAFTFANFGSAGDVASGINHRSTAGEANVGTSRMTGVVPRLREQVDGLQSAQMLIALFLSMRVAERNTDQAYRTRHDSMVFERGLTARAEKFNANRSHYNSGLMSAIGGIVSGSFSLVGGVGSGAAGFGGELGKLRVVGTAVGETTKGASQFVKSPFDVVSNDDALAGRDNDVLGEFEMSLSEETRRTNERLRQRIDATSADIRDVSRSMYGMIGQQVTKMYDTIR</sequence>
<dbReference type="EMBL" id="CABPRV010000011">
    <property type="protein sequence ID" value="VVE39231.1"/>
    <property type="molecule type" value="Genomic_DNA"/>
</dbReference>
<accession>A0ABY6W8D1</accession>
<evidence type="ECO:0000313" key="3">
    <source>
        <dbReference type="Proteomes" id="UP000366065"/>
    </source>
</evidence>
<feature type="coiled-coil region" evidence="1">
    <location>
        <begin position="188"/>
        <end position="215"/>
    </location>
</feature>
<proteinExistence type="predicted"/>
<comment type="caution">
    <text evidence="2">The sequence shown here is derived from an EMBL/GenBank/DDBJ whole genome shotgun (WGS) entry which is preliminary data.</text>
</comment>
<organism evidence="2 3">
    <name type="scientific">Pandoraea capi</name>
    <dbReference type="NCBI Taxonomy" id="2508286"/>
    <lineage>
        <taxon>Bacteria</taxon>
        <taxon>Pseudomonadati</taxon>
        <taxon>Pseudomonadota</taxon>
        <taxon>Betaproteobacteria</taxon>
        <taxon>Burkholderiales</taxon>
        <taxon>Burkholderiaceae</taxon>
        <taxon>Pandoraea</taxon>
    </lineage>
</organism>
<evidence type="ECO:0000256" key="1">
    <source>
        <dbReference type="SAM" id="Coils"/>
    </source>
</evidence>
<dbReference type="RefSeq" id="WP_150722742.1">
    <property type="nucleotide sequence ID" value="NZ_CABPRV010000011.1"/>
</dbReference>
<name>A0ABY6W8D1_9BURK</name>
<evidence type="ECO:0008006" key="4">
    <source>
        <dbReference type="Google" id="ProtNLM"/>
    </source>
</evidence>
<evidence type="ECO:0000313" key="2">
    <source>
        <dbReference type="EMBL" id="VVE39231.1"/>
    </source>
</evidence>
<keyword evidence="1" id="KW-0175">Coiled coil</keyword>
<protein>
    <recommendedName>
        <fullName evidence="4">Secreted effector protein SseD</fullName>
    </recommendedName>
</protein>
<gene>
    <name evidence="2" type="ORF">PCA20602_04074</name>
</gene>